<feature type="domain" description="AAA" evidence="1">
    <location>
        <begin position="22"/>
        <end position="166"/>
    </location>
</feature>
<feature type="domain" description="DUF4143" evidence="2">
    <location>
        <begin position="216"/>
        <end position="373"/>
    </location>
</feature>
<gene>
    <name evidence="3" type="ORF">H8Z83_14820</name>
</gene>
<dbReference type="GO" id="GO:0005524">
    <property type="term" value="F:ATP binding"/>
    <property type="evidence" value="ECO:0007669"/>
    <property type="project" value="UniProtKB-KW"/>
</dbReference>
<dbReference type="InterPro" id="IPR027417">
    <property type="entry name" value="P-loop_NTPase"/>
</dbReference>
<keyword evidence="3" id="KW-0067">ATP-binding</keyword>
<organism evidence="3 4">
    <name type="scientific">Dysosmobacter segnis</name>
    <dbReference type="NCBI Taxonomy" id="2763042"/>
    <lineage>
        <taxon>Bacteria</taxon>
        <taxon>Bacillati</taxon>
        <taxon>Bacillota</taxon>
        <taxon>Clostridia</taxon>
        <taxon>Eubacteriales</taxon>
        <taxon>Oscillospiraceae</taxon>
        <taxon>Dysosmobacter</taxon>
    </lineage>
</organism>
<proteinExistence type="predicted"/>
<dbReference type="Pfam" id="PF13173">
    <property type="entry name" value="AAA_14"/>
    <property type="match status" value="1"/>
</dbReference>
<accession>A0A923MKF4</accession>
<dbReference type="SUPFAM" id="SSF52540">
    <property type="entry name" value="P-loop containing nucleoside triphosphate hydrolases"/>
    <property type="match status" value="1"/>
</dbReference>
<dbReference type="Pfam" id="PF13635">
    <property type="entry name" value="DUF4143"/>
    <property type="match status" value="1"/>
</dbReference>
<dbReference type="InterPro" id="IPR025420">
    <property type="entry name" value="DUF4143"/>
</dbReference>
<evidence type="ECO:0000259" key="1">
    <source>
        <dbReference type="Pfam" id="PF13173"/>
    </source>
</evidence>
<evidence type="ECO:0000313" key="3">
    <source>
        <dbReference type="EMBL" id="MBC5771571.1"/>
    </source>
</evidence>
<name>A0A923MKF4_9FIRM</name>
<protein>
    <submittedName>
        <fullName evidence="3">ATP-binding protein</fullName>
    </submittedName>
</protein>
<dbReference type="PANTHER" id="PTHR33295">
    <property type="entry name" value="ATPASE"/>
    <property type="match status" value="1"/>
</dbReference>
<keyword evidence="4" id="KW-1185">Reference proteome</keyword>
<sequence>MDMIERKKYLERLIARKENGLVKVITGIRRCGKSYLLFNIYKSYLKSIGVEDDQIICLALDDDENIQYRNPLELGKYIRSLTTDESKTYYVFLDEIQKVVTIQNPYIQGVEDKIGFVDVVLGLMKHDNIDVYVTGSNSKMLSSDILTEFRGRGDEIRVNPLSFEEFYHAYEGDKRDAWQEYYTYGGLPLVMMKKSHEEKAKYLQSLFDKIYLGDIIERNKILHDKSVLDDILNIISSSVGSLTNAGKIARTFRSERQVNISDETVSRYLEFFVDAFMIYKADRYDVKGRKYIGSPLKYYFSDVGLRNARLNFRQQEENHIMENIIYNELLCREFNVDVGVVEYCYKDEQKKSKRTQLEIDFVANKGSRRYYIQSALTVADEEKRAQEVNSLNRVGDSFKKIVVVKDNIIPWHDENGILYVGIEKFLLNETAMEL</sequence>
<dbReference type="EMBL" id="JACOQI010000018">
    <property type="protein sequence ID" value="MBC5771571.1"/>
    <property type="molecule type" value="Genomic_DNA"/>
</dbReference>
<comment type="caution">
    <text evidence="3">The sequence shown here is derived from an EMBL/GenBank/DDBJ whole genome shotgun (WGS) entry which is preliminary data.</text>
</comment>
<keyword evidence="3" id="KW-0547">Nucleotide-binding</keyword>
<dbReference type="Proteomes" id="UP000620327">
    <property type="component" value="Unassembled WGS sequence"/>
</dbReference>
<reference evidence="3" key="1">
    <citation type="submission" date="2020-08" db="EMBL/GenBank/DDBJ databases">
        <title>Genome public.</title>
        <authorList>
            <person name="Liu C."/>
            <person name="Sun Q."/>
        </authorList>
    </citation>
    <scope>NUCLEOTIDE SEQUENCE</scope>
    <source>
        <strain evidence="3">BX15</strain>
    </source>
</reference>
<evidence type="ECO:0000259" key="2">
    <source>
        <dbReference type="Pfam" id="PF13635"/>
    </source>
</evidence>
<dbReference type="PANTHER" id="PTHR33295:SF18">
    <property type="entry name" value="AAA+ ATPASE DOMAIN-CONTAINING PROTEIN"/>
    <property type="match status" value="1"/>
</dbReference>
<dbReference type="AlphaFoldDB" id="A0A923MKF4"/>
<dbReference type="InterPro" id="IPR041682">
    <property type="entry name" value="AAA_14"/>
</dbReference>
<evidence type="ECO:0000313" key="4">
    <source>
        <dbReference type="Proteomes" id="UP000620327"/>
    </source>
</evidence>